<protein>
    <submittedName>
        <fullName evidence="2">Uncharacterized protein</fullName>
    </submittedName>
</protein>
<evidence type="ECO:0000313" key="2">
    <source>
        <dbReference type="EMBL" id="OSX77610.1"/>
    </source>
</evidence>
<sequence length="543" mass="58817">MAYESLGATHLACRREGCALTGMPQGELMPTLPKSAMGLAFRSARRTFGGVRGFPILPNMPVAVQHPLLHCTSNIIKMIVFFMLAWFTRQQADTARTSIYEFEGKTNMGAMYGREFRALVAKLLACPGMLGVPIDRAITILMSLAQLLSASWRKAVGRGSVAEREASAAILQLTGKLLAPLFSVFKKLDPETKEKGVFNLYVHAAAEHARENTGRNAPPVPLVSDDDIEGIIRQLNTYFKTRTGNISRVEALVDMHAIFPYRTEPTRSRFSAEAGIYTSSIRLCACAAGLGSTLLADFEHAQALATNDDALSVSHSVGSNGADVTTFMLPSSVRETEQTIMENVYRAEDETVVRPGIERRVALALVQRQAVIDICFCGNLGGEHSPMANVLLTTTGPPATHPTEAPNAAPELFDLEELPPASAGELPLHSSSDASMPTSIFMEQPGTKPSEITPFLPPVALRRRLFGGEDETATDVAGGWAAAAREELTMVEMCVKRTQTAQFREWCNSNSADATEIRQAAEHQQAQLMELLADSTSAVVHVV</sequence>
<proteinExistence type="predicted"/>
<keyword evidence="3" id="KW-1185">Reference proteome</keyword>
<name>A0A1X6PA36_PORUM</name>
<evidence type="ECO:0000256" key="1">
    <source>
        <dbReference type="SAM" id="MobiDB-lite"/>
    </source>
</evidence>
<accession>A0A1X6PA36</accession>
<feature type="region of interest" description="Disordered" evidence="1">
    <location>
        <begin position="421"/>
        <end position="454"/>
    </location>
</feature>
<dbReference type="AlphaFoldDB" id="A0A1X6PA36"/>
<organism evidence="2 3">
    <name type="scientific">Porphyra umbilicalis</name>
    <name type="common">Purple laver</name>
    <name type="synonym">Red alga</name>
    <dbReference type="NCBI Taxonomy" id="2786"/>
    <lineage>
        <taxon>Eukaryota</taxon>
        <taxon>Rhodophyta</taxon>
        <taxon>Bangiophyceae</taxon>
        <taxon>Bangiales</taxon>
        <taxon>Bangiaceae</taxon>
        <taxon>Porphyra</taxon>
    </lineage>
</organism>
<reference evidence="2 3" key="1">
    <citation type="submission" date="2017-03" db="EMBL/GenBank/DDBJ databases">
        <title>WGS assembly of Porphyra umbilicalis.</title>
        <authorList>
            <person name="Brawley S.H."/>
            <person name="Blouin N.A."/>
            <person name="Ficko-Blean E."/>
            <person name="Wheeler G.L."/>
            <person name="Lohr M."/>
            <person name="Goodson H.V."/>
            <person name="Jenkins J.W."/>
            <person name="Blaby-Haas C.E."/>
            <person name="Helliwell K.E."/>
            <person name="Chan C."/>
            <person name="Marriage T."/>
            <person name="Bhattacharya D."/>
            <person name="Klein A.S."/>
            <person name="Badis Y."/>
            <person name="Brodie J."/>
            <person name="Cao Y."/>
            <person name="Collen J."/>
            <person name="Dittami S.M."/>
            <person name="Gachon C.M."/>
            <person name="Green B.R."/>
            <person name="Karpowicz S."/>
            <person name="Kim J.W."/>
            <person name="Kudahl U."/>
            <person name="Lin S."/>
            <person name="Michel G."/>
            <person name="Mittag M."/>
            <person name="Olson B.J."/>
            <person name="Pangilinan J."/>
            <person name="Peng Y."/>
            <person name="Qiu H."/>
            <person name="Shu S."/>
            <person name="Singer J.T."/>
            <person name="Smith A.G."/>
            <person name="Sprecher B.N."/>
            <person name="Wagner V."/>
            <person name="Wang W."/>
            <person name="Wang Z.-Y."/>
            <person name="Yan J."/>
            <person name="Yarish C."/>
            <person name="Zoeuner-Riek S."/>
            <person name="Zhuang Y."/>
            <person name="Zou Y."/>
            <person name="Lindquist E.A."/>
            <person name="Grimwood J."/>
            <person name="Barry K."/>
            <person name="Rokhsar D.S."/>
            <person name="Schmutz J."/>
            <person name="Stiller J.W."/>
            <person name="Grossman A.R."/>
            <person name="Prochnik S.E."/>
        </authorList>
    </citation>
    <scope>NUCLEOTIDE SEQUENCE [LARGE SCALE GENOMIC DNA]</scope>
    <source>
        <strain evidence="2">4086291</strain>
    </source>
</reference>
<evidence type="ECO:0000313" key="3">
    <source>
        <dbReference type="Proteomes" id="UP000218209"/>
    </source>
</evidence>
<feature type="compositionally biased region" description="Polar residues" evidence="1">
    <location>
        <begin position="429"/>
        <end position="438"/>
    </location>
</feature>
<dbReference type="Proteomes" id="UP000218209">
    <property type="component" value="Unassembled WGS sequence"/>
</dbReference>
<dbReference type="EMBL" id="KV918833">
    <property type="protein sequence ID" value="OSX77610.1"/>
    <property type="molecule type" value="Genomic_DNA"/>
</dbReference>
<gene>
    <name evidence="2" type="ORF">BU14_0142s0020</name>
</gene>